<dbReference type="GO" id="GO:0005634">
    <property type="term" value="C:nucleus"/>
    <property type="evidence" value="ECO:0007669"/>
    <property type="project" value="TreeGrafter"/>
</dbReference>
<feature type="region of interest" description="Disordered" evidence="2">
    <location>
        <begin position="1"/>
        <end position="45"/>
    </location>
</feature>
<dbReference type="GO" id="GO:0035082">
    <property type="term" value="P:axoneme assembly"/>
    <property type="evidence" value="ECO:0007669"/>
    <property type="project" value="TreeGrafter"/>
</dbReference>
<evidence type="ECO:0000256" key="2">
    <source>
        <dbReference type="SAM" id="MobiDB-lite"/>
    </source>
</evidence>
<keyword evidence="4" id="KW-1185">Reference proteome</keyword>
<evidence type="ECO:0008006" key="5">
    <source>
        <dbReference type="Google" id="ProtNLM"/>
    </source>
</evidence>
<dbReference type="GO" id="GO:0031514">
    <property type="term" value="C:motile cilium"/>
    <property type="evidence" value="ECO:0007669"/>
    <property type="project" value="TreeGrafter"/>
</dbReference>
<dbReference type="AlphaFoldDB" id="A0AAN0J6F7"/>
<dbReference type="SMART" id="SM00698">
    <property type="entry name" value="MORN"/>
    <property type="match status" value="6"/>
</dbReference>
<feature type="compositionally biased region" description="Acidic residues" evidence="2">
    <location>
        <begin position="208"/>
        <end position="217"/>
    </location>
</feature>
<keyword evidence="1" id="KW-0677">Repeat</keyword>
<name>A0AAN0J6F7_AMPQE</name>
<dbReference type="EnsemblMetazoa" id="XM_019996778.1">
    <property type="protein sequence ID" value="XP_019852337.1"/>
    <property type="gene ID" value="LOC100633047"/>
</dbReference>
<evidence type="ECO:0000313" key="4">
    <source>
        <dbReference type="Proteomes" id="UP000007879"/>
    </source>
</evidence>
<protein>
    <recommendedName>
        <fullName evidence="5">Radial spoke head 1 homolog</fullName>
    </recommendedName>
</protein>
<feature type="compositionally biased region" description="Basic and acidic residues" evidence="2">
    <location>
        <begin position="20"/>
        <end position="32"/>
    </location>
</feature>
<dbReference type="PANTHER" id="PTHR43215">
    <property type="entry name" value="RADIAL SPOKE HEAD 1 HOMOLOG"/>
    <property type="match status" value="1"/>
</dbReference>
<dbReference type="SUPFAM" id="SSF82185">
    <property type="entry name" value="Histone H3 K4-specific methyltransferase SET7/9 N-terminal domain"/>
    <property type="match status" value="2"/>
</dbReference>
<dbReference type="GO" id="GO:0007286">
    <property type="term" value="P:spermatid development"/>
    <property type="evidence" value="ECO:0007669"/>
    <property type="project" value="TreeGrafter"/>
</dbReference>
<dbReference type="Pfam" id="PF02493">
    <property type="entry name" value="MORN"/>
    <property type="match status" value="7"/>
</dbReference>
<reference evidence="3" key="2">
    <citation type="submission" date="2024-06" db="UniProtKB">
        <authorList>
            <consortium name="EnsemblMetazoa"/>
        </authorList>
    </citation>
    <scope>IDENTIFICATION</scope>
</reference>
<feature type="region of interest" description="Disordered" evidence="2">
    <location>
        <begin position="204"/>
        <end position="233"/>
    </location>
</feature>
<dbReference type="Proteomes" id="UP000007879">
    <property type="component" value="Unassembled WGS sequence"/>
</dbReference>
<evidence type="ECO:0000313" key="3">
    <source>
        <dbReference type="EnsemblMetazoa" id="XP_019852337.1"/>
    </source>
</evidence>
<feature type="compositionally biased region" description="Acidic residues" evidence="2">
    <location>
        <begin position="1"/>
        <end position="11"/>
    </location>
</feature>
<dbReference type="Gene3D" id="2.20.110.10">
    <property type="entry name" value="Histone H3 K4-specific methyltransferase SET7/9 N-terminal domain"/>
    <property type="match status" value="3"/>
</dbReference>
<evidence type="ECO:0000256" key="1">
    <source>
        <dbReference type="ARBA" id="ARBA00022737"/>
    </source>
</evidence>
<gene>
    <name evidence="3" type="primary">100633047</name>
</gene>
<sequence length="233" mass="26132">MSDIGSEDGEDQGPNLGTYEGERNDAGERHGQGEAVLPNGDSYKGQYANGKRNGYGVYKFKSGARYMGNYDDNQKSGEGTFYYPDGSKYEGRKGINNHLLLFLLGQWVNDVHHGAGKYTYANGDTYEGNWENDLRNGLGTYTYNQTGVQYVGEWVNGRREGNGELLFKGYKFKGTFLTDQPHGAGKYMFDIGVQQLGDYVLEKPVKEGEEEEEEEEDIQKLNPRWQGGQITHA</sequence>
<accession>A0AAN0J6F7</accession>
<dbReference type="InterPro" id="IPR003409">
    <property type="entry name" value="MORN"/>
</dbReference>
<proteinExistence type="predicted"/>
<reference evidence="4" key="1">
    <citation type="journal article" date="2010" name="Nature">
        <title>The Amphimedon queenslandica genome and the evolution of animal complexity.</title>
        <authorList>
            <person name="Srivastava M."/>
            <person name="Simakov O."/>
            <person name="Chapman J."/>
            <person name="Fahey B."/>
            <person name="Gauthier M.E."/>
            <person name="Mitros T."/>
            <person name="Richards G.S."/>
            <person name="Conaco C."/>
            <person name="Dacre M."/>
            <person name="Hellsten U."/>
            <person name="Larroux C."/>
            <person name="Putnam N.H."/>
            <person name="Stanke M."/>
            <person name="Adamska M."/>
            <person name="Darling A."/>
            <person name="Degnan S.M."/>
            <person name="Oakley T.H."/>
            <person name="Plachetzki D.C."/>
            <person name="Zhai Y."/>
            <person name="Adamski M."/>
            <person name="Calcino A."/>
            <person name="Cummins S.F."/>
            <person name="Goodstein D.M."/>
            <person name="Harris C."/>
            <person name="Jackson D.J."/>
            <person name="Leys S.P."/>
            <person name="Shu S."/>
            <person name="Woodcroft B.J."/>
            <person name="Vervoort M."/>
            <person name="Kosik K.S."/>
            <person name="Manning G."/>
            <person name="Degnan B.M."/>
            <person name="Rokhsar D.S."/>
        </authorList>
    </citation>
    <scope>NUCLEOTIDE SEQUENCE [LARGE SCALE GENOMIC DNA]</scope>
</reference>
<dbReference type="PANTHER" id="PTHR43215:SF14">
    <property type="entry name" value="RADIAL SPOKE HEAD 1 HOMOLOG"/>
    <property type="match status" value="1"/>
</dbReference>
<organism evidence="3 4">
    <name type="scientific">Amphimedon queenslandica</name>
    <name type="common">Sponge</name>
    <dbReference type="NCBI Taxonomy" id="400682"/>
    <lineage>
        <taxon>Eukaryota</taxon>
        <taxon>Metazoa</taxon>
        <taxon>Porifera</taxon>
        <taxon>Demospongiae</taxon>
        <taxon>Heteroscleromorpha</taxon>
        <taxon>Haplosclerida</taxon>
        <taxon>Niphatidae</taxon>
        <taxon>Amphimedon</taxon>
    </lineage>
</organism>